<dbReference type="AlphaFoldDB" id="A0A0A9A2Z2"/>
<reference evidence="1" key="2">
    <citation type="journal article" date="2015" name="Data Brief">
        <title>Shoot transcriptome of the giant reed, Arundo donax.</title>
        <authorList>
            <person name="Barrero R.A."/>
            <person name="Guerrero F.D."/>
            <person name="Moolhuijzen P."/>
            <person name="Goolsby J.A."/>
            <person name="Tidwell J."/>
            <person name="Bellgard S.E."/>
            <person name="Bellgard M.I."/>
        </authorList>
    </citation>
    <scope>NUCLEOTIDE SEQUENCE</scope>
    <source>
        <tissue evidence="1">Shoot tissue taken approximately 20 cm above the soil surface</tissue>
    </source>
</reference>
<organism evidence="1">
    <name type="scientific">Arundo donax</name>
    <name type="common">Giant reed</name>
    <name type="synonym">Donax arundinaceus</name>
    <dbReference type="NCBI Taxonomy" id="35708"/>
    <lineage>
        <taxon>Eukaryota</taxon>
        <taxon>Viridiplantae</taxon>
        <taxon>Streptophyta</taxon>
        <taxon>Embryophyta</taxon>
        <taxon>Tracheophyta</taxon>
        <taxon>Spermatophyta</taxon>
        <taxon>Magnoliopsida</taxon>
        <taxon>Liliopsida</taxon>
        <taxon>Poales</taxon>
        <taxon>Poaceae</taxon>
        <taxon>PACMAD clade</taxon>
        <taxon>Arundinoideae</taxon>
        <taxon>Arundineae</taxon>
        <taxon>Arundo</taxon>
    </lineage>
</organism>
<reference evidence="1" key="1">
    <citation type="submission" date="2014-09" db="EMBL/GenBank/DDBJ databases">
        <authorList>
            <person name="Magalhaes I.L.F."/>
            <person name="Oliveira U."/>
            <person name="Santos F.R."/>
            <person name="Vidigal T.H.D.A."/>
            <person name="Brescovit A.D."/>
            <person name="Santos A.J."/>
        </authorList>
    </citation>
    <scope>NUCLEOTIDE SEQUENCE</scope>
    <source>
        <tissue evidence="1">Shoot tissue taken approximately 20 cm above the soil surface</tissue>
    </source>
</reference>
<accession>A0A0A9A2Z2</accession>
<name>A0A0A9A2Z2_ARUDO</name>
<evidence type="ECO:0000313" key="1">
    <source>
        <dbReference type="EMBL" id="JAD46004.1"/>
    </source>
</evidence>
<dbReference type="EMBL" id="GBRH01251891">
    <property type="protein sequence ID" value="JAD46004.1"/>
    <property type="molecule type" value="Transcribed_RNA"/>
</dbReference>
<proteinExistence type="predicted"/>
<protein>
    <submittedName>
        <fullName evidence="1">Uncharacterized protein</fullName>
    </submittedName>
</protein>
<sequence>MSTWSVKRQSRLLAGARGGGRNRWVGEQQKQRARLQIQAMEWSRTSTTKLGS</sequence>